<dbReference type="OrthoDB" id="330215at2157"/>
<evidence type="ECO:0000313" key="1">
    <source>
        <dbReference type="EMBL" id="GGL25943.1"/>
    </source>
</evidence>
<accession>A0A830EZV9</accession>
<dbReference type="Proteomes" id="UP000628840">
    <property type="component" value="Unassembled WGS sequence"/>
</dbReference>
<keyword evidence="2" id="KW-1185">Reference proteome</keyword>
<proteinExistence type="predicted"/>
<name>A0A830EZV9_9EURY</name>
<reference evidence="1 2" key="1">
    <citation type="journal article" date="2019" name="Int. J. Syst. Evol. Microbiol.">
        <title>The Global Catalogue of Microorganisms (GCM) 10K type strain sequencing project: providing services to taxonomists for standard genome sequencing and annotation.</title>
        <authorList>
            <consortium name="The Broad Institute Genomics Platform"/>
            <consortium name="The Broad Institute Genome Sequencing Center for Infectious Disease"/>
            <person name="Wu L."/>
            <person name="Ma J."/>
        </authorList>
    </citation>
    <scope>NUCLEOTIDE SEQUENCE [LARGE SCALE GENOMIC DNA]</scope>
    <source>
        <strain evidence="1 2">JCM 19585</strain>
    </source>
</reference>
<dbReference type="AlphaFoldDB" id="A0A830EZV9"/>
<comment type="caution">
    <text evidence="1">The sequence shown here is derived from an EMBL/GenBank/DDBJ whole genome shotgun (WGS) entry which is preliminary data.</text>
</comment>
<protein>
    <submittedName>
        <fullName evidence="1">Uncharacterized protein</fullName>
    </submittedName>
</protein>
<organism evidence="1 2">
    <name type="scientific">Halarchaeum grantii</name>
    <dbReference type="NCBI Taxonomy" id="1193105"/>
    <lineage>
        <taxon>Archaea</taxon>
        <taxon>Methanobacteriati</taxon>
        <taxon>Methanobacteriota</taxon>
        <taxon>Stenosarchaea group</taxon>
        <taxon>Halobacteria</taxon>
        <taxon>Halobacteriales</taxon>
        <taxon>Halobacteriaceae</taxon>
    </lineage>
</organism>
<sequence>MLKATADRFEEENDDLEAILEGDMGFHAYFVANGEDPTRGTHTAVFQGIYDVIEEVSVDAEIVEIRRGEVTPESVREEVLAQLDEHAHFSRDLREAIGDRVEKRVRKNMAGGESV</sequence>
<evidence type="ECO:0000313" key="2">
    <source>
        <dbReference type="Proteomes" id="UP000628840"/>
    </source>
</evidence>
<dbReference type="EMBL" id="BMPF01000001">
    <property type="protein sequence ID" value="GGL25943.1"/>
    <property type="molecule type" value="Genomic_DNA"/>
</dbReference>
<gene>
    <name evidence="1" type="ORF">GCM10009037_06960</name>
</gene>
<dbReference type="RefSeq" id="WP_188878924.1">
    <property type="nucleotide sequence ID" value="NZ_BMPF01000001.1"/>
</dbReference>